<evidence type="ECO:0000313" key="2">
    <source>
        <dbReference type="EMBL" id="MFC3282630.1"/>
    </source>
</evidence>
<dbReference type="SUPFAM" id="SSF47413">
    <property type="entry name" value="lambda repressor-like DNA-binding domains"/>
    <property type="match status" value="1"/>
</dbReference>
<organism evidence="2 3">
    <name type="scientific">Litchfieldella rifensis</name>
    <dbReference type="NCBI Taxonomy" id="762643"/>
    <lineage>
        <taxon>Bacteria</taxon>
        <taxon>Pseudomonadati</taxon>
        <taxon>Pseudomonadota</taxon>
        <taxon>Gammaproteobacteria</taxon>
        <taxon>Oceanospirillales</taxon>
        <taxon>Halomonadaceae</taxon>
        <taxon>Litchfieldella</taxon>
    </lineage>
</organism>
<sequence>MKQHRKRLGLSQEALAEYCFDRRLCVSIASIKRAESGKAVLYRTARHLAEIYGVEVGVLSVEAEEASAVSVSTSLKVVRFSSIRIVRFSSVFFHRNSFRVV</sequence>
<dbReference type="Gene3D" id="1.10.260.40">
    <property type="entry name" value="lambda repressor-like DNA-binding domains"/>
    <property type="match status" value="1"/>
</dbReference>
<dbReference type="PROSITE" id="PS50943">
    <property type="entry name" value="HTH_CROC1"/>
    <property type="match status" value="1"/>
</dbReference>
<dbReference type="Proteomes" id="UP001595579">
    <property type="component" value="Unassembled WGS sequence"/>
</dbReference>
<evidence type="ECO:0000313" key="3">
    <source>
        <dbReference type="Proteomes" id="UP001595579"/>
    </source>
</evidence>
<reference evidence="3" key="1">
    <citation type="journal article" date="2019" name="Int. J. Syst. Evol. Microbiol.">
        <title>The Global Catalogue of Microorganisms (GCM) 10K type strain sequencing project: providing services to taxonomists for standard genome sequencing and annotation.</title>
        <authorList>
            <consortium name="The Broad Institute Genomics Platform"/>
            <consortium name="The Broad Institute Genome Sequencing Center for Infectious Disease"/>
            <person name="Wu L."/>
            <person name="Ma J."/>
        </authorList>
    </citation>
    <scope>NUCLEOTIDE SEQUENCE [LARGE SCALE GENOMIC DNA]</scope>
    <source>
        <strain evidence="3">CECT 7698</strain>
    </source>
</reference>
<feature type="domain" description="HTH cro/C1-type" evidence="1">
    <location>
        <begin position="1"/>
        <end position="59"/>
    </location>
</feature>
<comment type="caution">
    <text evidence="2">The sequence shown here is derived from an EMBL/GenBank/DDBJ whole genome shotgun (WGS) entry which is preliminary data.</text>
</comment>
<name>A0ABV7LK08_9GAMM</name>
<dbReference type="InterPro" id="IPR010982">
    <property type="entry name" value="Lambda_DNA-bd_dom_sf"/>
</dbReference>
<dbReference type="InterPro" id="IPR001387">
    <property type="entry name" value="Cro/C1-type_HTH"/>
</dbReference>
<keyword evidence="3" id="KW-1185">Reference proteome</keyword>
<proteinExistence type="predicted"/>
<dbReference type="EMBL" id="JBHRUG010000007">
    <property type="protein sequence ID" value="MFC3282630.1"/>
    <property type="molecule type" value="Genomic_DNA"/>
</dbReference>
<dbReference type="RefSeq" id="WP_386771574.1">
    <property type="nucleotide sequence ID" value="NZ_JBHRUG010000007.1"/>
</dbReference>
<evidence type="ECO:0000259" key="1">
    <source>
        <dbReference type="PROSITE" id="PS50943"/>
    </source>
</evidence>
<dbReference type="CDD" id="cd00093">
    <property type="entry name" value="HTH_XRE"/>
    <property type="match status" value="1"/>
</dbReference>
<gene>
    <name evidence="2" type="ORF">ACFOEV_03290</name>
</gene>
<protein>
    <submittedName>
        <fullName evidence="2">Helix-turn-helix domain-containing protein</fullName>
    </submittedName>
</protein>
<accession>A0ABV7LK08</accession>